<feature type="transmembrane region" description="Helical" evidence="3">
    <location>
        <begin position="83"/>
        <end position="106"/>
    </location>
</feature>
<dbReference type="Pfam" id="PF00501">
    <property type="entry name" value="AMP-binding"/>
    <property type="match status" value="1"/>
</dbReference>
<dbReference type="AlphaFoldDB" id="A0A0L1IVV9"/>
<dbReference type="Pfam" id="PF13193">
    <property type="entry name" value="AMP-binding_C"/>
    <property type="match status" value="1"/>
</dbReference>
<keyword evidence="3" id="KW-0472">Membrane</keyword>
<evidence type="ECO:0000313" key="7">
    <source>
        <dbReference type="Proteomes" id="UP000037505"/>
    </source>
</evidence>
<dbReference type="InterPro" id="IPR045851">
    <property type="entry name" value="AMP-bd_C_sf"/>
</dbReference>
<dbReference type="Proteomes" id="UP000037505">
    <property type="component" value="Unassembled WGS sequence"/>
</dbReference>
<feature type="domain" description="AMP-binding enzyme C-terminal" evidence="5">
    <location>
        <begin position="455"/>
        <end position="533"/>
    </location>
</feature>
<dbReference type="PANTHER" id="PTHR24096:SF149">
    <property type="entry name" value="AMP-BINDING DOMAIN-CONTAINING PROTEIN-RELATED"/>
    <property type="match status" value="1"/>
</dbReference>
<evidence type="ECO:0000256" key="1">
    <source>
        <dbReference type="ARBA" id="ARBA00006432"/>
    </source>
</evidence>
<dbReference type="GO" id="GO:0019748">
    <property type="term" value="P:secondary metabolic process"/>
    <property type="evidence" value="ECO:0007669"/>
    <property type="project" value="TreeGrafter"/>
</dbReference>
<evidence type="ECO:0000313" key="6">
    <source>
        <dbReference type="EMBL" id="KNG83701.1"/>
    </source>
</evidence>
<keyword evidence="3" id="KW-0812">Transmembrane</keyword>
<dbReference type="Pfam" id="PF08566">
    <property type="entry name" value="Pam17"/>
    <property type="match status" value="1"/>
</dbReference>
<dbReference type="InterPro" id="IPR042099">
    <property type="entry name" value="ANL_N_sf"/>
</dbReference>
<comment type="similarity">
    <text evidence="1">Belongs to the ATP-dependent AMP-binding enzyme family.</text>
</comment>
<dbReference type="PANTHER" id="PTHR24096">
    <property type="entry name" value="LONG-CHAIN-FATTY-ACID--COA LIGASE"/>
    <property type="match status" value="1"/>
</dbReference>
<dbReference type="InterPro" id="IPR020845">
    <property type="entry name" value="AMP-binding_CS"/>
</dbReference>
<accession>A0A0L1IVV9</accession>
<dbReference type="PROSITE" id="PS00455">
    <property type="entry name" value="AMP_BINDING"/>
    <property type="match status" value="1"/>
</dbReference>
<evidence type="ECO:0000259" key="4">
    <source>
        <dbReference type="Pfam" id="PF00501"/>
    </source>
</evidence>
<feature type="domain" description="AMP-dependent synthetase/ligase" evidence="4">
    <location>
        <begin position="38"/>
        <end position="405"/>
    </location>
</feature>
<dbReference type="InterPro" id="IPR000873">
    <property type="entry name" value="AMP-dep_synth/lig_dom"/>
</dbReference>
<dbReference type="EMBL" id="JNOM01000251">
    <property type="protein sequence ID" value="KNG83701.1"/>
    <property type="molecule type" value="Genomic_DNA"/>
</dbReference>
<keyword evidence="7" id="KW-1185">Reference proteome</keyword>
<protein>
    <submittedName>
        <fullName evidence="6">Putative AMP dependent ligase/synthetase</fullName>
    </submittedName>
</protein>
<reference evidence="6 7" key="1">
    <citation type="submission" date="2014-06" db="EMBL/GenBank/DDBJ databases">
        <title>The Genome of the Aflatoxigenic Filamentous Fungus Aspergillus nomius.</title>
        <authorList>
            <person name="Moore M.G."/>
            <person name="Shannon B.M."/>
            <person name="Brian M.M."/>
        </authorList>
    </citation>
    <scope>NUCLEOTIDE SEQUENCE [LARGE SCALE GENOMIC DNA]</scope>
    <source>
        <strain evidence="6 7">NRRL 13137</strain>
    </source>
</reference>
<name>A0A0L1IVV9_ASPN3</name>
<keyword evidence="2 6" id="KW-0436">Ligase</keyword>
<dbReference type="SUPFAM" id="SSF56801">
    <property type="entry name" value="Acetyl-CoA synthetase-like"/>
    <property type="match status" value="1"/>
</dbReference>
<dbReference type="InterPro" id="IPR025110">
    <property type="entry name" value="AMP-bd_C"/>
</dbReference>
<dbReference type="CDD" id="cd05911">
    <property type="entry name" value="Firefly_Luc_like"/>
    <property type="match status" value="1"/>
</dbReference>
<sequence>MQYLPAKDYDVPNIDLLSLLFPSLTNHGTTVLHAEAADPTNNVTKAQTRAITKRLAHVFRTDFGIGNNGAGKDTVLCISSNQVLLPAVFFAIIAAGGVYTAASTAFTESELSRQIQQSKSKLIIASADNEAKALKAALACGIPVERVLILESSGHRRLLRDTANPQRNYLQSRKELDWERVTDRIELETRLICLLFSSGTTGAPKGVMLSNMNLVSEAIIPQWVLRESRKGKPHLEVPYRTIGHLPTAHIAGCLGYFITPGVAGGTVYWMPKFNIDEFMDYCKKYQVTFLATAPPVYLAVAESSRVTDHFDSLIRAESGAAPLSTEVQRRAEKKLGCTISQRWGMTESTGSVTTMPWGQADSTGSISPLLPNTRLRIVDEQDRDVEQGMEGEILVKGPMVTKGYFENPEATAAAFAPNGWFRTGDIGVWNNGRIYMVDRKKELIKYKGLQVSPVEVEACLLGHECVADAAVVGVPDQSAPGNELPRAYVVVENNRSISEEELKTHVKSNMARHKQLRGGVVFTKEIPKSSSGKILRRLLREQAKKSMEPRAKLYQTRTQLRIHIDDNHLCILLTTPSRMHATSISAPVRTAMVFGRISSKTLPSVAFPGNSTALYQTLCQARPASTSAQIKTGFKAPCARPQVQMPTYRVASMRTNSTVSEATRKEAAKLTWNSFFQLRASRRRYSLASSVVSSMASTVVGVQVLSSQDLESLGAQVMGLDPFVVLGMATAACGAVGWLIGPFVGNAAWGLVNRRYRQAFMIKEKEFYDRIKRFRVDPSSNSIANPVPDYYGEKIGSVQGYRQWLKDQRVYNRKRRNFIL</sequence>
<dbReference type="STRING" id="1509407.A0A0L1IVV9"/>
<dbReference type="Gene3D" id="3.40.50.12780">
    <property type="entry name" value="N-terminal domain of ligase-like"/>
    <property type="match status" value="1"/>
</dbReference>
<dbReference type="OrthoDB" id="1898221at2759"/>
<dbReference type="Gene3D" id="3.30.300.30">
    <property type="match status" value="1"/>
</dbReference>
<gene>
    <name evidence="6" type="ORF">ANOM_007837</name>
</gene>
<keyword evidence="3" id="KW-1133">Transmembrane helix</keyword>
<dbReference type="InterPro" id="IPR013875">
    <property type="entry name" value="Pam17"/>
</dbReference>
<dbReference type="GeneID" id="26809641"/>
<dbReference type="GO" id="GO:0001405">
    <property type="term" value="C:PAM complex, Tim23 associated import motor"/>
    <property type="evidence" value="ECO:0007669"/>
    <property type="project" value="InterPro"/>
</dbReference>
<feature type="transmembrane region" description="Helical" evidence="3">
    <location>
        <begin position="725"/>
        <end position="752"/>
    </location>
</feature>
<evidence type="ECO:0000256" key="2">
    <source>
        <dbReference type="ARBA" id="ARBA00022598"/>
    </source>
</evidence>
<evidence type="ECO:0000259" key="5">
    <source>
        <dbReference type="Pfam" id="PF13193"/>
    </source>
</evidence>
<dbReference type="FunFam" id="3.30.300.30:FF:000007">
    <property type="entry name" value="4-coumarate--CoA ligase 2"/>
    <property type="match status" value="1"/>
</dbReference>
<proteinExistence type="inferred from homology"/>
<dbReference type="RefSeq" id="XP_015404624.1">
    <property type="nucleotide sequence ID" value="XM_015553093.1"/>
</dbReference>
<evidence type="ECO:0000256" key="3">
    <source>
        <dbReference type="SAM" id="Phobius"/>
    </source>
</evidence>
<organism evidence="6 7">
    <name type="scientific">Aspergillus nomiae NRRL (strain ATCC 15546 / NRRL 13137 / CBS 260.88 / M93)</name>
    <dbReference type="NCBI Taxonomy" id="1509407"/>
    <lineage>
        <taxon>Eukaryota</taxon>
        <taxon>Fungi</taxon>
        <taxon>Dikarya</taxon>
        <taxon>Ascomycota</taxon>
        <taxon>Pezizomycotina</taxon>
        <taxon>Eurotiomycetes</taxon>
        <taxon>Eurotiomycetidae</taxon>
        <taxon>Eurotiales</taxon>
        <taxon>Aspergillaceae</taxon>
        <taxon>Aspergillus</taxon>
        <taxon>Aspergillus subgen. Circumdati</taxon>
    </lineage>
</organism>
<comment type="caution">
    <text evidence="6">The sequence shown here is derived from an EMBL/GenBank/DDBJ whole genome shotgun (WGS) entry which is preliminary data.</text>
</comment>
<dbReference type="GO" id="GO:0016405">
    <property type="term" value="F:CoA-ligase activity"/>
    <property type="evidence" value="ECO:0007669"/>
    <property type="project" value="TreeGrafter"/>
</dbReference>